<keyword evidence="2" id="KW-0732">Signal</keyword>
<protein>
    <submittedName>
        <fullName evidence="3">Uncharacterized protein</fullName>
    </submittedName>
</protein>
<name>A0AAD2G8B0_9STRA</name>
<feature type="compositionally biased region" description="Gly residues" evidence="1">
    <location>
        <begin position="345"/>
        <end position="357"/>
    </location>
</feature>
<evidence type="ECO:0000256" key="1">
    <source>
        <dbReference type="SAM" id="MobiDB-lite"/>
    </source>
</evidence>
<evidence type="ECO:0000313" key="4">
    <source>
        <dbReference type="Proteomes" id="UP001295423"/>
    </source>
</evidence>
<accession>A0AAD2G8B0</accession>
<sequence length="385" mass="40366">MKAFCYSLGSVYIFLASFANGQCSICPSGVDEGLLGADPTGQGLDTCAEIDIIYQGLDRFACLAQKPAVMPNCCPSQLPTYAVDNVCGWCPNGVPNVYAEIPDILLPTNTTCLNYMELVSFTEDSDGCSFFDRPATFCCPADAGPVFTCDFCSQGLDFPDLDPEGDGTKCSDLQPLVDLLFDEDSCGFFKSAELSCCPSTTELIPCGFCSKGLEFPNMVPFPDGATCTDLQNNATLVASGSLCDLLKAGEDFCCPSTTDGYVCDFCDRNVKVPNQLIGTESSVFGLFGDETCEDVMVFAALAPNASTCELVKSFEGVCCPPNQDVTPPPMATFSPDPSSPPTDGGDSGGGQEAGGDSGAVVADSSFLSIKVLGLVLCLYMTSVSS</sequence>
<gene>
    <name evidence="3" type="ORF">CYCCA115_LOCUS21695</name>
</gene>
<evidence type="ECO:0000313" key="3">
    <source>
        <dbReference type="EMBL" id="CAJ1966112.1"/>
    </source>
</evidence>
<feature type="region of interest" description="Disordered" evidence="1">
    <location>
        <begin position="328"/>
        <end position="357"/>
    </location>
</feature>
<comment type="caution">
    <text evidence="3">The sequence shown here is derived from an EMBL/GenBank/DDBJ whole genome shotgun (WGS) entry which is preliminary data.</text>
</comment>
<reference evidence="3" key="1">
    <citation type="submission" date="2023-08" db="EMBL/GenBank/DDBJ databases">
        <authorList>
            <person name="Audoor S."/>
            <person name="Bilcke G."/>
        </authorList>
    </citation>
    <scope>NUCLEOTIDE SEQUENCE</scope>
</reference>
<evidence type="ECO:0000256" key="2">
    <source>
        <dbReference type="SAM" id="SignalP"/>
    </source>
</evidence>
<dbReference type="Proteomes" id="UP001295423">
    <property type="component" value="Unassembled WGS sequence"/>
</dbReference>
<dbReference type="EMBL" id="CAKOGP040002258">
    <property type="protein sequence ID" value="CAJ1966112.1"/>
    <property type="molecule type" value="Genomic_DNA"/>
</dbReference>
<keyword evidence="4" id="KW-1185">Reference proteome</keyword>
<proteinExistence type="predicted"/>
<feature type="signal peptide" evidence="2">
    <location>
        <begin position="1"/>
        <end position="23"/>
    </location>
</feature>
<dbReference type="AlphaFoldDB" id="A0AAD2G8B0"/>
<organism evidence="3 4">
    <name type="scientific">Cylindrotheca closterium</name>
    <dbReference type="NCBI Taxonomy" id="2856"/>
    <lineage>
        <taxon>Eukaryota</taxon>
        <taxon>Sar</taxon>
        <taxon>Stramenopiles</taxon>
        <taxon>Ochrophyta</taxon>
        <taxon>Bacillariophyta</taxon>
        <taxon>Bacillariophyceae</taxon>
        <taxon>Bacillariophycidae</taxon>
        <taxon>Bacillariales</taxon>
        <taxon>Bacillariaceae</taxon>
        <taxon>Cylindrotheca</taxon>
    </lineage>
</organism>
<feature type="chain" id="PRO_5041911098" evidence="2">
    <location>
        <begin position="24"/>
        <end position="385"/>
    </location>
</feature>